<reference evidence="1 2" key="1">
    <citation type="submission" date="2022-11" db="EMBL/GenBank/DDBJ databases">
        <title>Nonomuraea corallina sp. nov., a new species of the genus Nonomuraea isolated from sea side sediment in Thai sea.</title>
        <authorList>
            <person name="Ngamcharungchit C."/>
            <person name="Matsumoto A."/>
            <person name="Suriyachadkun C."/>
            <person name="Panbangred W."/>
            <person name="Inahashi Y."/>
            <person name="Intra B."/>
        </authorList>
    </citation>
    <scope>NUCLEOTIDE SEQUENCE [LARGE SCALE GENOMIC DNA]</scope>
    <source>
        <strain evidence="1 2">DSM 43553</strain>
    </source>
</reference>
<dbReference type="InterPro" id="IPR046674">
    <property type="entry name" value="DUF6544"/>
</dbReference>
<evidence type="ECO:0000313" key="2">
    <source>
        <dbReference type="Proteomes" id="UP001212498"/>
    </source>
</evidence>
<evidence type="ECO:0000313" key="1">
    <source>
        <dbReference type="EMBL" id="MDA0647384.1"/>
    </source>
</evidence>
<protein>
    <submittedName>
        <fullName evidence="1">Uncharacterized protein</fullName>
    </submittedName>
</protein>
<proteinExistence type="predicted"/>
<name>A0ABT4TD82_9ACTN</name>
<gene>
    <name evidence="1" type="ORF">OUY24_42730</name>
</gene>
<dbReference type="Proteomes" id="UP001212498">
    <property type="component" value="Unassembled WGS sequence"/>
</dbReference>
<dbReference type="RefSeq" id="WP_271280362.1">
    <property type="nucleotide sequence ID" value="NZ_BAABFD010000002.1"/>
</dbReference>
<dbReference type="Pfam" id="PF20181">
    <property type="entry name" value="DUF6544"/>
    <property type="match status" value="1"/>
</dbReference>
<keyword evidence="2" id="KW-1185">Reference proteome</keyword>
<sequence length="257" mass="28647">MTVIVSPPHLSAQARRDWDTLQAVTVGAPRFDPEQADPLPDAARRWVLHAIAPGTPLLRSVVLRSRGEIKLGTWRRFHATQALEPMEGFVWAATAWVGLLPVHGFDRYHGGVGEMRWRMLDALPVMSGSDHDISRSAAGRLASEFVLVPAAALDPRVRWKHVDRYEAVASMPVGDEDFDVRLAVDDDGRLAGVTVSRWGDPDGGGYRRHPFGVECGREATFDGFTIPVWLRGGWWPGTERRAEGEFIRFTVEDAVYR</sequence>
<dbReference type="EMBL" id="JAPNUD010000288">
    <property type="protein sequence ID" value="MDA0647384.1"/>
    <property type="molecule type" value="Genomic_DNA"/>
</dbReference>
<organism evidence="1 2">
    <name type="scientific">Nonomuraea ferruginea</name>
    <dbReference type="NCBI Taxonomy" id="46174"/>
    <lineage>
        <taxon>Bacteria</taxon>
        <taxon>Bacillati</taxon>
        <taxon>Actinomycetota</taxon>
        <taxon>Actinomycetes</taxon>
        <taxon>Streptosporangiales</taxon>
        <taxon>Streptosporangiaceae</taxon>
        <taxon>Nonomuraea</taxon>
    </lineage>
</organism>
<accession>A0ABT4TD82</accession>
<comment type="caution">
    <text evidence="1">The sequence shown here is derived from an EMBL/GenBank/DDBJ whole genome shotgun (WGS) entry which is preliminary data.</text>
</comment>